<feature type="chain" id="PRO_5003863931" description="HIT-type domain-containing protein" evidence="9">
    <location>
        <begin position="19"/>
        <end position="575"/>
    </location>
</feature>
<gene>
    <name evidence="12" type="ORF">MOQ_000600</name>
</gene>
<dbReference type="SUPFAM" id="SSF144232">
    <property type="entry name" value="HIT/MYND zinc finger-like"/>
    <property type="match status" value="1"/>
</dbReference>
<dbReference type="EMBL" id="AHKC01001550">
    <property type="protein sequence ID" value="EKF39178.1"/>
    <property type="molecule type" value="Genomic_DNA"/>
</dbReference>
<evidence type="ECO:0000256" key="7">
    <source>
        <dbReference type="PROSITE-ProRule" id="PRU00453"/>
    </source>
</evidence>
<evidence type="ECO:0000259" key="10">
    <source>
        <dbReference type="PROSITE" id="PS50103"/>
    </source>
</evidence>
<dbReference type="OrthoDB" id="272357at2759"/>
<dbReference type="AlphaFoldDB" id="K2MVD2"/>
<dbReference type="PANTHER" id="PTHR13483">
    <property type="entry name" value="BOX C_D SNORNA PROTEIN 1-RELATED"/>
    <property type="match status" value="1"/>
</dbReference>
<reference evidence="12 13" key="1">
    <citation type="journal article" date="2012" name="BMC Genomics">
        <title>Comparative genomic analysis of human infective Trypanosoma cruzi lineages with the bat-restricted subspecies T. cruzi marinkellei.</title>
        <authorList>
            <person name="Franzen O."/>
            <person name="Talavera-Lopez C."/>
            <person name="Ochaya S."/>
            <person name="Butler C.E."/>
            <person name="Messenger L.A."/>
            <person name="Lewis M.D."/>
            <person name="Llewellyn M.S."/>
            <person name="Marinkelle C.J."/>
            <person name="Tyler K.M."/>
            <person name="Miles M.A."/>
            <person name="Andersson B."/>
        </authorList>
    </citation>
    <scope>NUCLEOTIDE SEQUENCE [LARGE SCALE GENOMIC DNA]</scope>
    <source>
        <strain evidence="12 13">B7</strain>
    </source>
</reference>
<evidence type="ECO:0008006" key="14">
    <source>
        <dbReference type="Google" id="ProtNLM"/>
    </source>
</evidence>
<accession>K2MVD2</accession>
<evidence type="ECO:0000313" key="13">
    <source>
        <dbReference type="Proteomes" id="UP000007350"/>
    </source>
</evidence>
<keyword evidence="2 8" id="KW-0479">Metal-binding</keyword>
<evidence type="ECO:0000256" key="1">
    <source>
        <dbReference type="ARBA" id="ARBA00022553"/>
    </source>
</evidence>
<keyword evidence="13" id="KW-1185">Reference proteome</keyword>
<organism evidence="12 13">
    <name type="scientific">Trypanosoma cruzi marinkellei</name>
    <dbReference type="NCBI Taxonomy" id="85056"/>
    <lineage>
        <taxon>Eukaryota</taxon>
        <taxon>Discoba</taxon>
        <taxon>Euglenozoa</taxon>
        <taxon>Kinetoplastea</taxon>
        <taxon>Metakinetoplastina</taxon>
        <taxon>Trypanosomatida</taxon>
        <taxon>Trypanosomatidae</taxon>
        <taxon>Trypanosoma</taxon>
        <taxon>Schizotrypanum</taxon>
    </lineage>
</organism>
<dbReference type="Pfam" id="PF25790">
    <property type="entry name" value="BCD1"/>
    <property type="match status" value="1"/>
</dbReference>
<dbReference type="Gene3D" id="4.10.1000.10">
    <property type="entry name" value="Zinc finger, CCCH-type"/>
    <property type="match status" value="1"/>
</dbReference>
<dbReference type="InterPro" id="IPR051639">
    <property type="entry name" value="BCD1"/>
</dbReference>
<feature type="domain" description="HIT-type" evidence="11">
    <location>
        <begin position="130"/>
        <end position="163"/>
    </location>
</feature>
<evidence type="ECO:0000313" key="12">
    <source>
        <dbReference type="EMBL" id="EKF39178.1"/>
    </source>
</evidence>
<keyword evidence="1" id="KW-0597">Phosphoprotein</keyword>
<dbReference type="SMART" id="SM00356">
    <property type="entry name" value="ZnF_C3H1"/>
    <property type="match status" value="2"/>
</dbReference>
<dbReference type="InterPro" id="IPR000571">
    <property type="entry name" value="Znf_CCCH"/>
</dbReference>
<dbReference type="Gene3D" id="3.30.60.190">
    <property type="match status" value="1"/>
</dbReference>
<evidence type="ECO:0000256" key="4">
    <source>
        <dbReference type="ARBA" id="ARBA00022833"/>
    </source>
</evidence>
<keyword evidence="4 8" id="KW-0862">Zinc</keyword>
<feature type="zinc finger region" description="C3H1-type" evidence="8">
    <location>
        <begin position="521"/>
        <end position="549"/>
    </location>
</feature>
<evidence type="ECO:0000256" key="3">
    <source>
        <dbReference type="ARBA" id="ARBA00022771"/>
    </source>
</evidence>
<evidence type="ECO:0000256" key="6">
    <source>
        <dbReference type="ARBA" id="ARBA00049654"/>
    </source>
</evidence>
<dbReference type="GO" id="GO:0000463">
    <property type="term" value="P:maturation of LSU-rRNA from tricistronic rRNA transcript (SSU-rRNA, 5.8S rRNA, LSU-rRNA)"/>
    <property type="evidence" value="ECO:0007669"/>
    <property type="project" value="TreeGrafter"/>
</dbReference>
<comment type="similarity">
    <text evidence="6">Belongs to the BCD1 family.</text>
</comment>
<comment type="caution">
    <text evidence="12">The sequence shown here is derived from an EMBL/GenBank/DDBJ whole genome shotgun (WGS) entry which is preliminary data.</text>
</comment>
<protein>
    <recommendedName>
        <fullName evidence="14">HIT-type domain-containing protein</fullName>
    </recommendedName>
</protein>
<comment type="function">
    <text evidence="5">Required for box C/D snoRNAs accumulation involved in snoRNA processing, snoRNA transport to the nucleolus and ribosome biogenesis.</text>
</comment>
<dbReference type="InterPro" id="IPR007529">
    <property type="entry name" value="Znf_HIT"/>
</dbReference>
<dbReference type="GO" id="GO:0070761">
    <property type="term" value="C:pre-snoRNP complex"/>
    <property type="evidence" value="ECO:0007669"/>
    <property type="project" value="TreeGrafter"/>
</dbReference>
<evidence type="ECO:0000256" key="2">
    <source>
        <dbReference type="ARBA" id="ARBA00022723"/>
    </source>
</evidence>
<dbReference type="Pfam" id="PF04438">
    <property type="entry name" value="zf-HIT"/>
    <property type="match status" value="1"/>
</dbReference>
<dbReference type="GO" id="GO:0048254">
    <property type="term" value="P:snoRNA localization"/>
    <property type="evidence" value="ECO:0007669"/>
    <property type="project" value="TreeGrafter"/>
</dbReference>
<evidence type="ECO:0000256" key="9">
    <source>
        <dbReference type="SAM" id="SignalP"/>
    </source>
</evidence>
<dbReference type="GO" id="GO:0005634">
    <property type="term" value="C:nucleus"/>
    <property type="evidence" value="ECO:0007669"/>
    <property type="project" value="TreeGrafter"/>
</dbReference>
<dbReference type="GO" id="GO:0008270">
    <property type="term" value="F:zinc ion binding"/>
    <property type="evidence" value="ECO:0007669"/>
    <property type="project" value="UniProtKB-UniRule"/>
</dbReference>
<dbReference type="PANTHER" id="PTHR13483:SF3">
    <property type="entry name" value="BOX C_D SNORNA PROTEIN 1"/>
    <property type="match status" value="1"/>
</dbReference>
<dbReference type="InterPro" id="IPR057721">
    <property type="entry name" value="BCD1_alpha/beta"/>
</dbReference>
<dbReference type="PROSITE" id="PS51083">
    <property type="entry name" value="ZF_HIT"/>
    <property type="match status" value="1"/>
</dbReference>
<feature type="domain" description="C3H1-type" evidence="10">
    <location>
        <begin position="521"/>
        <end position="549"/>
    </location>
</feature>
<sequence length="575" mass="64855">MLFIFLWGLCSLLAGMHGSVLELLDAELDGISGEEMRSLSSAADADLEWVPEETDPDESQLSHEAYDAEEEENWEHEGPQFMASALRKAFASDLVNQKLQQQEVENTGLGSLHTAEQEVGDGKATKAKICCICGDAAVYTCPGCGARTCSNVCVQMHKKEFQCKGERDIAKKVPLSEFTDVQLQRDFHFLEDVSRIISNCRRGFSKFWRYTFRALPPPLHALREAAKKRGVVCQITSEGMTKRNENTSRFDRRTETITWRCQFNFHDPDFTVVTDWGSERHRLGDIVAFCWSTNPPLPCFHINRRYNRASRWIGTAEQNEEVVGGEGEGEAKCIGASHPGEGGEGGTRVENVATSNRVFLDNKTHCQEAWSPCQVSIAPLSPAEARNEKAVAAFLEMEPVIILSRAELLGMRQKYFRMSPSCTLNEALRTLFFISEFPVFDVIHASALEAYPLVTEADKEFIRESFRAAPRPPGSECRPRPTKADLSPEEAARFANVPCRMFLAGCCKLAEGACPYWHCEYNEVPACRNFVKFSICERGSSCIFRHDNAAVTAARKRMREERKHPCERRTKRRYE</sequence>
<dbReference type="CDD" id="cd23023">
    <property type="entry name" value="zf-HIT_BCD1"/>
    <property type="match status" value="1"/>
</dbReference>
<evidence type="ECO:0000259" key="11">
    <source>
        <dbReference type="PROSITE" id="PS51083"/>
    </source>
</evidence>
<keyword evidence="9" id="KW-0732">Signal</keyword>
<evidence type="ECO:0000256" key="5">
    <source>
        <dbReference type="ARBA" id="ARBA00049598"/>
    </source>
</evidence>
<proteinExistence type="inferred from homology"/>
<keyword evidence="3 7" id="KW-0863">Zinc-finger</keyword>
<evidence type="ECO:0000256" key="8">
    <source>
        <dbReference type="PROSITE-ProRule" id="PRU00723"/>
    </source>
</evidence>
<name>K2MVD2_TRYCR</name>
<dbReference type="PROSITE" id="PS50103">
    <property type="entry name" value="ZF_C3H1"/>
    <property type="match status" value="1"/>
</dbReference>
<dbReference type="GO" id="GO:0000492">
    <property type="term" value="P:box C/D snoRNP assembly"/>
    <property type="evidence" value="ECO:0007669"/>
    <property type="project" value="TreeGrafter"/>
</dbReference>
<feature type="signal peptide" evidence="9">
    <location>
        <begin position="1"/>
        <end position="18"/>
    </location>
</feature>
<dbReference type="Proteomes" id="UP000007350">
    <property type="component" value="Unassembled WGS sequence"/>
</dbReference>